<dbReference type="EMBL" id="PDND01000123">
    <property type="protein sequence ID" value="PGH31576.1"/>
    <property type="molecule type" value="Genomic_DNA"/>
</dbReference>
<dbReference type="VEuPathDB" id="FungiDB:EMCG_02745"/>
<accession>A0A2B7ZC85</accession>
<proteinExistence type="predicted"/>
<evidence type="ECO:0000313" key="3">
    <source>
        <dbReference type="Proteomes" id="UP000226031"/>
    </source>
</evidence>
<reference evidence="2 3" key="1">
    <citation type="submission" date="2017-10" db="EMBL/GenBank/DDBJ databases">
        <title>Comparative genomics in systemic dimorphic fungi from Ajellomycetaceae.</title>
        <authorList>
            <person name="Munoz J.F."/>
            <person name="Mcewen J.G."/>
            <person name="Clay O.K."/>
            <person name="Cuomo C.A."/>
        </authorList>
    </citation>
    <scope>NUCLEOTIDE SEQUENCE [LARGE SCALE GENOMIC DNA]</scope>
    <source>
        <strain evidence="2 3">UAMH4076</strain>
    </source>
</reference>
<keyword evidence="3" id="KW-1185">Reference proteome</keyword>
<sequence length="130" mass="14410">MKGESEAFGLYGWLDDPEDANQAPDDPSYEYQSASGDEVLEYDSNASGDDSVEIHQALSDEGPASGNEPEQTFKVSGPDTLKYDAEFVDLSTHLAMHLVVVQFYKDSWKMYNENQAPRAKADAYERSSSI</sequence>
<organism evidence="2 3">
    <name type="scientific">[Emmonsia] crescens</name>
    <dbReference type="NCBI Taxonomy" id="73230"/>
    <lineage>
        <taxon>Eukaryota</taxon>
        <taxon>Fungi</taxon>
        <taxon>Dikarya</taxon>
        <taxon>Ascomycota</taxon>
        <taxon>Pezizomycotina</taxon>
        <taxon>Eurotiomycetes</taxon>
        <taxon>Eurotiomycetidae</taxon>
        <taxon>Onygenales</taxon>
        <taxon>Ajellomycetaceae</taxon>
        <taxon>Emergomyces</taxon>
    </lineage>
</organism>
<evidence type="ECO:0000313" key="2">
    <source>
        <dbReference type="EMBL" id="PGH31576.1"/>
    </source>
</evidence>
<dbReference type="Proteomes" id="UP000226031">
    <property type="component" value="Unassembled WGS sequence"/>
</dbReference>
<dbReference type="AlphaFoldDB" id="A0A2B7ZC85"/>
<evidence type="ECO:0000256" key="1">
    <source>
        <dbReference type="SAM" id="MobiDB-lite"/>
    </source>
</evidence>
<comment type="caution">
    <text evidence="2">The sequence shown here is derived from an EMBL/GenBank/DDBJ whole genome shotgun (WGS) entry which is preliminary data.</text>
</comment>
<name>A0A2B7ZC85_9EURO</name>
<protein>
    <submittedName>
        <fullName evidence="2">Uncharacterized protein</fullName>
    </submittedName>
</protein>
<gene>
    <name evidence="2" type="ORF">GX50_05669</name>
</gene>
<feature type="region of interest" description="Disordered" evidence="1">
    <location>
        <begin position="1"/>
        <end position="52"/>
    </location>
</feature>
<feature type="region of interest" description="Disordered" evidence="1">
    <location>
        <begin position="57"/>
        <end position="76"/>
    </location>
</feature>